<dbReference type="AlphaFoldDB" id="A0A078ACY8"/>
<accession>A0A078ACY8</accession>
<feature type="transmembrane region" description="Helical" evidence="1">
    <location>
        <begin position="27"/>
        <end position="48"/>
    </location>
</feature>
<dbReference type="Pfam" id="PF00892">
    <property type="entry name" value="EamA"/>
    <property type="match status" value="1"/>
</dbReference>
<dbReference type="SUPFAM" id="SSF103481">
    <property type="entry name" value="Multidrug resistance efflux transporter EmrE"/>
    <property type="match status" value="2"/>
</dbReference>
<feature type="domain" description="EamA" evidence="2">
    <location>
        <begin position="245"/>
        <end position="344"/>
    </location>
</feature>
<organism evidence="3 4">
    <name type="scientific">Stylonychia lemnae</name>
    <name type="common">Ciliate</name>
    <dbReference type="NCBI Taxonomy" id="5949"/>
    <lineage>
        <taxon>Eukaryota</taxon>
        <taxon>Sar</taxon>
        <taxon>Alveolata</taxon>
        <taxon>Ciliophora</taxon>
        <taxon>Intramacronucleata</taxon>
        <taxon>Spirotrichea</taxon>
        <taxon>Stichotrichia</taxon>
        <taxon>Sporadotrichida</taxon>
        <taxon>Oxytrichidae</taxon>
        <taxon>Stylonychinae</taxon>
        <taxon>Stylonychia</taxon>
    </lineage>
</organism>
<feature type="transmembrane region" description="Helical" evidence="1">
    <location>
        <begin position="302"/>
        <end position="324"/>
    </location>
</feature>
<keyword evidence="4" id="KW-1185">Reference proteome</keyword>
<proteinExistence type="predicted"/>
<keyword evidence="1" id="KW-0812">Transmembrane</keyword>
<evidence type="ECO:0000259" key="2">
    <source>
        <dbReference type="Pfam" id="PF00892"/>
    </source>
</evidence>
<keyword evidence="1" id="KW-0472">Membrane</keyword>
<reference evidence="3 4" key="1">
    <citation type="submission" date="2014-06" db="EMBL/GenBank/DDBJ databases">
        <authorList>
            <person name="Swart Estienne"/>
        </authorList>
    </citation>
    <scope>NUCLEOTIDE SEQUENCE [LARGE SCALE GENOMIC DNA]</scope>
    <source>
        <strain evidence="3 4">130c</strain>
    </source>
</reference>
<dbReference type="GO" id="GO:0016020">
    <property type="term" value="C:membrane"/>
    <property type="evidence" value="ECO:0007669"/>
    <property type="project" value="InterPro"/>
</dbReference>
<evidence type="ECO:0000313" key="4">
    <source>
        <dbReference type="Proteomes" id="UP000039865"/>
    </source>
</evidence>
<evidence type="ECO:0000313" key="3">
    <source>
        <dbReference type="EMBL" id="CDW80115.1"/>
    </source>
</evidence>
<feature type="transmembrane region" description="Helical" evidence="1">
    <location>
        <begin position="133"/>
        <end position="157"/>
    </location>
</feature>
<dbReference type="InterPro" id="IPR000620">
    <property type="entry name" value="EamA_dom"/>
</dbReference>
<feature type="transmembrane region" description="Helical" evidence="1">
    <location>
        <begin position="54"/>
        <end position="74"/>
    </location>
</feature>
<dbReference type="InParanoid" id="A0A078ACY8"/>
<feature type="transmembrane region" description="Helical" evidence="1">
    <location>
        <begin position="241"/>
        <end position="262"/>
    </location>
</feature>
<dbReference type="EMBL" id="CCKQ01008652">
    <property type="protein sequence ID" value="CDW80115.1"/>
    <property type="molecule type" value="Genomic_DNA"/>
</dbReference>
<sequence length="347" mass="39411">MVENNNKDLEEPLLQKEKAPTQEKQKILFGHVIGCSLLIGIQNFFYALSDDDDFELIFLSFSGFLLISLIFKFLQIKQSKQTSKNFSQQMIEVFMRGMSSREILLHNIFRALNFFAYIYLLIVITNLCKKANLNIGIAMSLLCFSIVFQIIFGWLYFREKLSKTMIFGILIIISGVSWVSIAKNQEINSNIPTQQEVQNQNQFYLRLQVVGLSIFCAFLSCTRGIQAKYLYLKIGYNPYDFSVDCGFQCAIICLPFFLYYFITGYPKYNTQNFVIGFLTSVPMMLTSLLGLTAVVKGPMGPSMAIIQTHSICSAILGAVFLNMIPNLEQVMAMLLVVAGAMVVFLFK</sequence>
<dbReference type="Gene3D" id="1.10.3730.20">
    <property type="match status" value="1"/>
</dbReference>
<feature type="transmembrane region" description="Helical" evidence="1">
    <location>
        <begin position="164"/>
        <end position="183"/>
    </location>
</feature>
<feature type="transmembrane region" description="Helical" evidence="1">
    <location>
        <begin position="203"/>
        <end position="221"/>
    </location>
</feature>
<feature type="transmembrane region" description="Helical" evidence="1">
    <location>
        <begin position="274"/>
        <end position="295"/>
    </location>
</feature>
<dbReference type="InterPro" id="IPR037185">
    <property type="entry name" value="EmrE-like"/>
</dbReference>
<evidence type="ECO:0000256" key="1">
    <source>
        <dbReference type="SAM" id="Phobius"/>
    </source>
</evidence>
<protein>
    <recommendedName>
        <fullName evidence="2">EamA domain-containing protein</fullName>
    </recommendedName>
</protein>
<gene>
    <name evidence="3" type="primary">Contig13714.g14626</name>
    <name evidence="3" type="ORF">STYLEM_9111</name>
</gene>
<feature type="transmembrane region" description="Helical" evidence="1">
    <location>
        <begin position="104"/>
        <end position="127"/>
    </location>
</feature>
<dbReference type="Proteomes" id="UP000039865">
    <property type="component" value="Unassembled WGS sequence"/>
</dbReference>
<feature type="transmembrane region" description="Helical" evidence="1">
    <location>
        <begin position="330"/>
        <end position="346"/>
    </location>
</feature>
<keyword evidence="1" id="KW-1133">Transmembrane helix</keyword>
<name>A0A078ACY8_STYLE</name>